<evidence type="ECO:0000256" key="5">
    <source>
        <dbReference type="ARBA" id="ARBA00037426"/>
    </source>
</evidence>
<dbReference type="InterPro" id="IPR029061">
    <property type="entry name" value="THDP-binding"/>
</dbReference>
<evidence type="ECO:0000256" key="4">
    <source>
        <dbReference type="ARBA" id="ARBA00023052"/>
    </source>
</evidence>
<evidence type="ECO:0000313" key="10">
    <source>
        <dbReference type="EMBL" id="MES1919743.1"/>
    </source>
</evidence>
<dbReference type="Pfam" id="PF00676">
    <property type="entry name" value="E1_dh"/>
    <property type="match status" value="1"/>
</dbReference>
<dbReference type="Gene3D" id="1.10.287.1150">
    <property type="entry name" value="TPP helical domain"/>
    <property type="match status" value="1"/>
</dbReference>
<dbReference type="InterPro" id="IPR001017">
    <property type="entry name" value="DH_E1"/>
</dbReference>
<keyword evidence="11" id="KW-1185">Reference proteome</keyword>
<evidence type="ECO:0000256" key="6">
    <source>
        <dbReference type="ARBA" id="ARBA00040267"/>
    </source>
</evidence>
<evidence type="ECO:0000259" key="9">
    <source>
        <dbReference type="Pfam" id="PF16078"/>
    </source>
</evidence>
<dbReference type="InterPro" id="IPR032106">
    <property type="entry name" value="2-oxogl_dehyd_N"/>
</dbReference>
<evidence type="ECO:0000256" key="1">
    <source>
        <dbReference type="ARBA" id="ARBA00001964"/>
    </source>
</evidence>
<dbReference type="Pfam" id="PF16078">
    <property type="entry name" value="2-oxogl_dehyd_N"/>
    <property type="match status" value="1"/>
</dbReference>
<protein>
    <recommendedName>
        <fullName evidence="6">2-oxoglutarate dehydrogenase, mitochondrial</fullName>
    </recommendedName>
    <alternativeName>
        <fullName evidence="7">2-oxoglutarate dehydrogenase complex component E1</fullName>
    </alternativeName>
</protein>
<gene>
    <name evidence="10" type="ORF">MHBO_001520</name>
</gene>
<proteinExistence type="inferred from homology"/>
<dbReference type="PANTHER" id="PTHR23152">
    <property type="entry name" value="2-OXOGLUTARATE DEHYDROGENASE"/>
    <property type="match status" value="1"/>
</dbReference>
<reference evidence="10 11" key="1">
    <citation type="journal article" date="2024" name="BMC Biol.">
        <title>Comparative genomics of Ascetosporea gives new insight into the evolutionary basis for animal parasitism in Rhizaria.</title>
        <authorList>
            <person name="Hiltunen Thoren M."/>
            <person name="Onut-Brannstrom I."/>
            <person name="Alfjorden A."/>
            <person name="Peckova H."/>
            <person name="Swords F."/>
            <person name="Hooper C."/>
            <person name="Holzer A.S."/>
            <person name="Bass D."/>
            <person name="Burki F."/>
        </authorList>
    </citation>
    <scope>NUCLEOTIDE SEQUENCE [LARGE SCALE GENOMIC DNA]</scope>
    <source>
        <strain evidence="10">20-A016</strain>
    </source>
</reference>
<comment type="caution">
    <text evidence="10">The sequence shown here is derived from an EMBL/GenBank/DDBJ whole genome shotgun (WGS) entry which is preliminary data.</text>
</comment>
<dbReference type="Proteomes" id="UP001439008">
    <property type="component" value="Unassembled WGS sequence"/>
</dbReference>
<dbReference type="PANTHER" id="PTHR23152:SF4">
    <property type="entry name" value="2-OXOADIPATE DEHYDROGENASE COMPLEX COMPONENT E1"/>
    <property type="match status" value="1"/>
</dbReference>
<accession>A0ABV2AJ79</accession>
<evidence type="ECO:0000256" key="2">
    <source>
        <dbReference type="ARBA" id="ARBA00006936"/>
    </source>
</evidence>
<sequence>MLQKFGKRILCCKQKRLFCSTILNGTSRTFIDQQYIKWRKDRTSVQKSWDGYFSEFESSPDYKASQTFGESKSEMDNYLKIDNMVQHFRYFGHKVAKLDPLKLQKDEEIKKLANFDLSKFGLNNVKIPSMLKTRSNSILFNNERIQNTDQLRRHLKLVYCDSVGYETAHIQNEREREWLYRKIESGIFVDFEKNDKIEIFETITRSCKFEKFLSKKWPVQKRFGLEGLESMIPGIKAVIETSSNLGVENFVLGMPHRGRLNVLVNVLEKSPEQIFTEFNGGKAWKRLHRMHSGDVKYHSGHSCDLLTNFGKKVHISLVANPSHLEACNTVVLGKTRAKQEFGGDGDLAKSMGFLIHGDAAFYGQGIVYETLMMSGFKGYETGGVMHIICNNQIGYQI</sequence>
<evidence type="ECO:0000259" key="8">
    <source>
        <dbReference type="Pfam" id="PF00676"/>
    </source>
</evidence>
<evidence type="ECO:0000256" key="3">
    <source>
        <dbReference type="ARBA" id="ARBA00023002"/>
    </source>
</evidence>
<comment type="similarity">
    <text evidence="2">Belongs to the alpha-ketoglutarate dehydrogenase family.</text>
</comment>
<feature type="domain" description="2-oxoglutarate dehydrogenase E1 component N-terminal" evidence="9">
    <location>
        <begin position="21"/>
        <end position="59"/>
    </location>
</feature>
<comment type="cofactor">
    <cofactor evidence="1">
        <name>thiamine diphosphate</name>
        <dbReference type="ChEBI" id="CHEBI:58937"/>
    </cofactor>
</comment>
<name>A0ABV2AJ79_9EUKA</name>
<keyword evidence="3" id="KW-0560">Oxidoreductase</keyword>
<keyword evidence="4" id="KW-0786">Thiamine pyrophosphate</keyword>
<evidence type="ECO:0000313" key="11">
    <source>
        <dbReference type="Proteomes" id="UP001439008"/>
    </source>
</evidence>
<evidence type="ECO:0000256" key="7">
    <source>
        <dbReference type="ARBA" id="ARBA00042984"/>
    </source>
</evidence>
<dbReference type="SUPFAM" id="SSF52518">
    <property type="entry name" value="Thiamin diphosphate-binding fold (THDP-binding)"/>
    <property type="match status" value="1"/>
</dbReference>
<feature type="domain" description="Dehydrogenase E1 component" evidence="8">
    <location>
        <begin position="205"/>
        <end position="394"/>
    </location>
</feature>
<dbReference type="Gene3D" id="3.40.50.970">
    <property type="match status" value="1"/>
</dbReference>
<comment type="function">
    <text evidence="5">The 2-oxoglutarate dehydrogenase complex catalyzes the overall conversion of 2-oxoglutarate to succinyl-CoA and CO(2). It contains multiple copies of three enzymatic components: 2-oxoglutarate dehydrogenase (E1), dihydrolipoamide succinyltransferase (E2) and lipoamide dehydrogenase (E3).</text>
</comment>
<organism evidence="10 11">
    <name type="scientific">Bonamia ostreae</name>
    <dbReference type="NCBI Taxonomy" id="126728"/>
    <lineage>
        <taxon>Eukaryota</taxon>
        <taxon>Sar</taxon>
        <taxon>Rhizaria</taxon>
        <taxon>Endomyxa</taxon>
        <taxon>Ascetosporea</taxon>
        <taxon>Haplosporida</taxon>
        <taxon>Bonamia</taxon>
    </lineage>
</organism>
<dbReference type="EMBL" id="JBDODL010000385">
    <property type="protein sequence ID" value="MES1919743.1"/>
    <property type="molecule type" value="Genomic_DNA"/>
</dbReference>
<dbReference type="InterPro" id="IPR011603">
    <property type="entry name" value="2oxoglutarate_DH_E1"/>
</dbReference>